<gene>
    <name evidence="1" type="ORF">Glove_326g98</name>
</gene>
<dbReference type="Gene3D" id="1.10.150.50">
    <property type="entry name" value="Transcription Factor, Ets-1"/>
    <property type="match status" value="1"/>
</dbReference>
<dbReference type="AlphaFoldDB" id="A0A397HRN1"/>
<keyword evidence="2" id="KW-1185">Reference proteome</keyword>
<sequence>MADVIKDYNTDELIEYLRRKDLKLKELHFKIFRQEEITSLAFLETTKDEFRNYGIKGGPATFNLVFKEINDGDKTLEQCMNEITLRLSNLETMQANANEATHVSGEEVLERVNYAIKGNENLICIAEKKSHNTEIGYLQNIIQLESAYHTNKKKRTTDQAFHDDDYDYFYRIVSTDITNICNYQ</sequence>
<proteinExistence type="predicted"/>
<dbReference type="Proteomes" id="UP000266861">
    <property type="component" value="Unassembled WGS sequence"/>
</dbReference>
<dbReference type="EMBL" id="PQFF01000298">
    <property type="protein sequence ID" value="RHZ64246.1"/>
    <property type="molecule type" value="Genomic_DNA"/>
</dbReference>
<reference evidence="1 2" key="1">
    <citation type="submission" date="2018-08" db="EMBL/GenBank/DDBJ databases">
        <title>Genome and evolution of the arbuscular mycorrhizal fungus Diversispora epigaea (formerly Glomus versiforme) and its bacterial endosymbionts.</title>
        <authorList>
            <person name="Sun X."/>
            <person name="Fei Z."/>
            <person name="Harrison M."/>
        </authorList>
    </citation>
    <scope>NUCLEOTIDE SEQUENCE [LARGE SCALE GENOMIC DNA]</scope>
    <source>
        <strain evidence="1 2">IT104</strain>
    </source>
</reference>
<evidence type="ECO:0000313" key="1">
    <source>
        <dbReference type="EMBL" id="RHZ64246.1"/>
    </source>
</evidence>
<accession>A0A397HRN1</accession>
<dbReference type="OrthoDB" id="2404197at2759"/>
<dbReference type="InterPro" id="IPR013761">
    <property type="entry name" value="SAM/pointed_sf"/>
</dbReference>
<protein>
    <recommendedName>
        <fullName evidence="3">SAM domain-containing protein</fullName>
    </recommendedName>
</protein>
<comment type="caution">
    <text evidence="1">The sequence shown here is derived from an EMBL/GenBank/DDBJ whole genome shotgun (WGS) entry which is preliminary data.</text>
</comment>
<evidence type="ECO:0008006" key="3">
    <source>
        <dbReference type="Google" id="ProtNLM"/>
    </source>
</evidence>
<evidence type="ECO:0000313" key="2">
    <source>
        <dbReference type="Proteomes" id="UP000266861"/>
    </source>
</evidence>
<organism evidence="1 2">
    <name type="scientific">Diversispora epigaea</name>
    <dbReference type="NCBI Taxonomy" id="1348612"/>
    <lineage>
        <taxon>Eukaryota</taxon>
        <taxon>Fungi</taxon>
        <taxon>Fungi incertae sedis</taxon>
        <taxon>Mucoromycota</taxon>
        <taxon>Glomeromycotina</taxon>
        <taxon>Glomeromycetes</taxon>
        <taxon>Diversisporales</taxon>
        <taxon>Diversisporaceae</taxon>
        <taxon>Diversispora</taxon>
    </lineage>
</organism>
<name>A0A397HRN1_9GLOM</name>